<dbReference type="CDD" id="cd01949">
    <property type="entry name" value="GGDEF"/>
    <property type="match status" value="1"/>
</dbReference>
<dbReference type="InterPro" id="IPR029787">
    <property type="entry name" value="Nucleotide_cyclase"/>
</dbReference>
<dbReference type="SUPFAM" id="SSF55073">
    <property type="entry name" value="Nucleotide cyclase"/>
    <property type="match status" value="1"/>
</dbReference>
<dbReference type="Gene3D" id="3.30.70.270">
    <property type="match status" value="1"/>
</dbReference>
<evidence type="ECO:0000259" key="2">
    <source>
        <dbReference type="PROSITE" id="PS50113"/>
    </source>
</evidence>
<dbReference type="InterPro" id="IPR052155">
    <property type="entry name" value="Biofilm_reg_signaling"/>
</dbReference>
<name>Q13IZ7_PARXL</name>
<dbReference type="InterPro" id="IPR029016">
    <property type="entry name" value="GAF-like_dom_sf"/>
</dbReference>
<dbReference type="SMART" id="SM00086">
    <property type="entry name" value="PAC"/>
    <property type="match status" value="1"/>
</dbReference>
<dbReference type="Gene3D" id="3.20.20.450">
    <property type="entry name" value="EAL domain"/>
    <property type="match status" value="1"/>
</dbReference>
<evidence type="ECO:0000259" key="3">
    <source>
        <dbReference type="PROSITE" id="PS50883"/>
    </source>
</evidence>
<evidence type="ECO:0000259" key="1">
    <source>
        <dbReference type="PROSITE" id="PS50112"/>
    </source>
</evidence>
<feature type="domain" description="PAC" evidence="2">
    <location>
        <begin position="201"/>
        <end position="253"/>
    </location>
</feature>
<dbReference type="InterPro" id="IPR000700">
    <property type="entry name" value="PAS-assoc_C"/>
</dbReference>
<dbReference type="KEGG" id="bxe:Bxe_C0015"/>
<sequence>MAQAQIAGTLVQVLAQIPDAVVLVDEDGAIGFFNPAAEALWGLTAAAVLGADAGMLLPRGIQPAGHGVQTGNVDGPGLALQIERNDGVMRRGQMSIHGFEVAGRRFRAAFIRDITDQHRQCEEWQQLLRVVNGSDNAIIVASLDGSISFINSGVTRMLGYAAAEVQGLRLVEPFAGVHTNMAAVERIQSAAREPSTPDHPFRQDLLVYTKGGRPLWVNVGITVITDNAGAPVNLLAVLTDITLTRMREELQQKVLDAMARELPATEVAGILCREVERIAPEVVATFLRVDDGRLFTLAAPRLPVTVTRAMDGESIGPCAGSCGTAAWRGTPVVVTDIASDPLWTGYRDLVLPLGLAACWSYPVKGADGSVLGTFAFYYRENHGPVAFHQSLVDMGLSLCALLLEREKARMRIHQLAFHDTLTGLPNRNMFETQAQQLLNDARRTERELALVFIDLDHFKRVNDTRGHATGDEVLCETGRRFKSVLRDGDLLGRLAGDEFVAILPHCGVHQATGIVERLLAATAPPVVVAGAPIHASASIGIAMYPADGEHVPTLLRQADIAMYHAKARGRGHFCFFREEMSRNIQEQAMLEADLRVALKHDLLDLWYQPQFDAANGHVLSGVEALLRWNHATLGSVPPVRFVVLAEECGLIGELGKWVTQRACRQLADWRARGVEIPRVSINLSASDFRDSTLAERVARTLLAHGLQPHDLTLEMTESVMLGDEPGVLSMIDELHRLGIQLSLDDFGTGYSSLGYLHRLPLDELKLDRSFVRDLDHSDSARALTSTVLRIGESLNIKVVAEGVETDTQRQFLVEHGCPVLQGYLLARPMAPHLLEEWLRAAHAGSRI</sequence>
<dbReference type="SUPFAM" id="SSF55781">
    <property type="entry name" value="GAF domain-like"/>
    <property type="match status" value="1"/>
</dbReference>
<dbReference type="Pfam" id="PF00563">
    <property type="entry name" value="EAL"/>
    <property type="match status" value="1"/>
</dbReference>
<dbReference type="eggNOG" id="COG5001">
    <property type="taxonomic scope" value="Bacteria"/>
</dbReference>
<accession>Q13IZ7</accession>
<dbReference type="SUPFAM" id="SSF55785">
    <property type="entry name" value="PYP-like sensor domain (PAS domain)"/>
    <property type="match status" value="2"/>
</dbReference>
<dbReference type="EMBL" id="CP000272">
    <property type="protein sequence ID" value="ABE35942.1"/>
    <property type="molecule type" value="Genomic_DNA"/>
</dbReference>
<dbReference type="RefSeq" id="WP_011493202.1">
    <property type="nucleotide sequence ID" value="NC_007953.1"/>
</dbReference>
<dbReference type="PATRIC" id="fig|266265.5.peg.7793"/>
<feature type="domain" description="PAS" evidence="1">
    <location>
        <begin position="123"/>
        <end position="167"/>
    </location>
</feature>
<evidence type="ECO:0000313" key="5">
    <source>
        <dbReference type="EMBL" id="ABE35942.1"/>
    </source>
</evidence>
<dbReference type="InterPro" id="IPR000160">
    <property type="entry name" value="GGDEF_dom"/>
</dbReference>
<dbReference type="PANTHER" id="PTHR44757:SF2">
    <property type="entry name" value="BIOFILM ARCHITECTURE MAINTENANCE PROTEIN MBAA"/>
    <property type="match status" value="1"/>
</dbReference>
<dbReference type="PROSITE" id="PS50887">
    <property type="entry name" value="GGDEF"/>
    <property type="match status" value="1"/>
</dbReference>
<feature type="domain" description="EAL" evidence="3">
    <location>
        <begin position="587"/>
        <end position="842"/>
    </location>
</feature>
<dbReference type="PIRSF" id="PIRSF005925">
    <property type="entry name" value="Dos"/>
    <property type="match status" value="1"/>
</dbReference>
<dbReference type="Pfam" id="PF13185">
    <property type="entry name" value="GAF_2"/>
    <property type="match status" value="1"/>
</dbReference>
<dbReference type="InterPro" id="IPR012226">
    <property type="entry name" value="Diguanyl_cyclase/Pdiesterase"/>
</dbReference>
<dbReference type="Proteomes" id="UP000001817">
    <property type="component" value="Chromosome 3"/>
</dbReference>
<dbReference type="InterPro" id="IPR001610">
    <property type="entry name" value="PAC"/>
</dbReference>
<reference evidence="5 6" key="1">
    <citation type="journal article" date="2006" name="Proc. Natl. Acad. Sci. U.S.A.">
        <title>Burkholderia xenovorans LB400 harbors a multi-replicon, 9.73-Mbp genome shaped for versatility.</title>
        <authorList>
            <person name="Chain P.S."/>
            <person name="Denef V.J."/>
            <person name="Konstantinidis K.T."/>
            <person name="Vergez L.M."/>
            <person name="Agullo L."/>
            <person name="Reyes V.L."/>
            <person name="Hauser L."/>
            <person name="Cordova M."/>
            <person name="Gomez L."/>
            <person name="Gonzalez M."/>
            <person name="Land M."/>
            <person name="Lao V."/>
            <person name="Larimer F."/>
            <person name="LiPuma J.J."/>
            <person name="Mahenthiralingam E."/>
            <person name="Malfatti S.A."/>
            <person name="Marx C.J."/>
            <person name="Parnell J.J."/>
            <person name="Ramette A."/>
            <person name="Richardson P."/>
            <person name="Seeger M."/>
            <person name="Smith D."/>
            <person name="Spilker T."/>
            <person name="Sul W.J."/>
            <person name="Tsoi T.V."/>
            <person name="Ulrich L.E."/>
            <person name="Zhulin I.B."/>
            <person name="Tiedje J.M."/>
        </authorList>
    </citation>
    <scope>NUCLEOTIDE SEQUENCE [LARGE SCALE GENOMIC DNA]</scope>
    <source>
        <strain evidence="5 6">LB400</strain>
    </source>
</reference>
<dbReference type="InterPro" id="IPR035965">
    <property type="entry name" value="PAS-like_dom_sf"/>
</dbReference>
<dbReference type="SMART" id="SM00091">
    <property type="entry name" value="PAS"/>
    <property type="match status" value="2"/>
</dbReference>
<dbReference type="STRING" id="266265.Bxe_C0015"/>
<dbReference type="SMART" id="SM00267">
    <property type="entry name" value="GGDEF"/>
    <property type="match status" value="1"/>
</dbReference>
<dbReference type="eggNOG" id="COG2203">
    <property type="taxonomic scope" value="Bacteria"/>
</dbReference>
<dbReference type="KEGG" id="bxb:DR64_8410"/>
<dbReference type="Pfam" id="PF00990">
    <property type="entry name" value="GGDEF"/>
    <property type="match status" value="1"/>
</dbReference>
<dbReference type="Gene3D" id="3.30.450.20">
    <property type="entry name" value="PAS domain"/>
    <property type="match status" value="2"/>
</dbReference>
<dbReference type="InterPro" id="IPR035919">
    <property type="entry name" value="EAL_sf"/>
</dbReference>
<gene>
    <name evidence="5" type="ORF">Bxe_C0015</name>
</gene>
<dbReference type="CDD" id="cd01948">
    <property type="entry name" value="EAL"/>
    <property type="match status" value="1"/>
</dbReference>
<dbReference type="CDD" id="cd00130">
    <property type="entry name" value="PAS"/>
    <property type="match status" value="2"/>
</dbReference>
<dbReference type="GO" id="GO:0003824">
    <property type="term" value="F:catalytic activity"/>
    <property type="evidence" value="ECO:0007669"/>
    <property type="project" value="UniProtKB-ARBA"/>
</dbReference>
<dbReference type="PROSITE" id="PS50112">
    <property type="entry name" value="PAS"/>
    <property type="match status" value="2"/>
</dbReference>
<dbReference type="Gene3D" id="3.30.450.40">
    <property type="match status" value="1"/>
</dbReference>
<evidence type="ECO:0000313" key="6">
    <source>
        <dbReference type="Proteomes" id="UP000001817"/>
    </source>
</evidence>
<dbReference type="InterPro" id="IPR043128">
    <property type="entry name" value="Rev_trsase/Diguanyl_cyclase"/>
</dbReference>
<dbReference type="Pfam" id="PF13426">
    <property type="entry name" value="PAS_9"/>
    <property type="match status" value="2"/>
</dbReference>
<dbReference type="SUPFAM" id="SSF141868">
    <property type="entry name" value="EAL domain-like"/>
    <property type="match status" value="1"/>
</dbReference>
<dbReference type="PROSITE" id="PS50883">
    <property type="entry name" value="EAL"/>
    <property type="match status" value="1"/>
</dbReference>
<dbReference type="PROSITE" id="PS50113">
    <property type="entry name" value="PAC"/>
    <property type="match status" value="1"/>
</dbReference>
<dbReference type="SMART" id="SM00065">
    <property type="entry name" value="GAF"/>
    <property type="match status" value="1"/>
</dbReference>
<dbReference type="InterPro" id="IPR001633">
    <property type="entry name" value="EAL_dom"/>
</dbReference>
<dbReference type="OrthoDB" id="9813903at2"/>
<dbReference type="AlphaFoldDB" id="Q13IZ7"/>
<dbReference type="SMART" id="SM00052">
    <property type="entry name" value="EAL"/>
    <property type="match status" value="1"/>
</dbReference>
<dbReference type="NCBIfam" id="TIGR00254">
    <property type="entry name" value="GGDEF"/>
    <property type="match status" value="1"/>
</dbReference>
<dbReference type="InterPro" id="IPR000014">
    <property type="entry name" value="PAS"/>
</dbReference>
<proteinExistence type="predicted"/>
<keyword evidence="6" id="KW-1185">Reference proteome</keyword>
<feature type="domain" description="PAS" evidence="1">
    <location>
        <begin position="6"/>
        <end position="50"/>
    </location>
</feature>
<feature type="domain" description="GGDEF" evidence="4">
    <location>
        <begin position="446"/>
        <end position="578"/>
    </location>
</feature>
<organism evidence="5 6">
    <name type="scientific">Paraburkholderia xenovorans (strain LB400)</name>
    <dbReference type="NCBI Taxonomy" id="266265"/>
    <lineage>
        <taxon>Bacteria</taxon>
        <taxon>Pseudomonadati</taxon>
        <taxon>Pseudomonadota</taxon>
        <taxon>Betaproteobacteria</taxon>
        <taxon>Burkholderiales</taxon>
        <taxon>Burkholderiaceae</taxon>
        <taxon>Paraburkholderia</taxon>
    </lineage>
</organism>
<evidence type="ECO:0000259" key="4">
    <source>
        <dbReference type="PROSITE" id="PS50887"/>
    </source>
</evidence>
<protein>
    <submittedName>
        <fullName evidence="5">Diguanylate cyclase(GGDEF)/ phosphodiesterase(EAL) with PAS/PAC and GAF sensors</fullName>
    </submittedName>
</protein>
<dbReference type="InterPro" id="IPR003018">
    <property type="entry name" value="GAF"/>
</dbReference>
<dbReference type="FunFam" id="3.30.70.270:FF:000001">
    <property type="entry name" value="Diguanylate cyclase domain protein"/>
    <property type="match status" value="1"/>
</dbReference>
<dbReference type="PANTHER" id="PTHR44757">
    <property type="entry name" value="DIGUANYLATE CYCLASE DGCP"/>
    <property type="match status" value="1"/>
</dbReference>
<dbReference type="NCBIfam" id="TIGR00229">
    <property type="entry name" value="sensory_box"/>
    <property type="match status" value="2"/>
</dbReference>